<comment type="caution">
    <text evidence="2">The sequence shown here is derived from an EMBL/GenBank/DDBJ whole genome shotgun (WGS) entry which is preliminary data.</text>
</comment>
<proteinExistence type="predicted"/>
<reference evidence="2 3" key="1">
    <citation type="submission" date="2016-09" db="EMBL/GenBank/DDBJ databases">
        <title>Draft Genome Sequence of four Alteromonas macleodii strains isolated from copper coupons and grown long-term at elevated copper levels.</title>
        <authorList>
            <person name="Cusick K."/>
            <person name="Dale J."/>
            <person name="Little B."/>
            <person name="Biffinger J."/>
        </authorList>
    </citation>
    <scope>NUCLEOTIDE SEQUENCE [LARGE SCALE GENOMIC DNA]</scope>
    <source>
        <strain evidence="2 3">KCP01</strain>
    </source>
</reference>
<dbReference type="EMBL" id="MIPY01000058">
    <property type="protein sequence ID" value="OES24767.1"/>
    <property type="molecule type" value="Genomic_DNA"/>
</dbReference>
<evidence type="ECO:0000313" key="3">
    <source>
        <dbReference type="Proteomes" id="UP000095392"/>
    </source>
</evidence>
<accession>A0AB36FMV7</accession>
<evidence type="ECO:0000313" key="2">
    <source>
        <dbReference type="EMBL" id="OES24767.1"/>
    </source>
</evidence>
<feature type="transmembrane region" description="Helical" evidence="1">
    <location>
        <begin position="78"/>
        <end position="98"/>
    </location>
</feature>
<dbReference type="AlphaFoldDB" id="A0AB36FMV7"/>
<protein>
    <submittedName>
        <fullName evidence="2">Uncharacterized protein</fullName>
    </submittedName>
</protein>
<keyword evidence="1" id="KW-1133">Transmembrane helix</keyword>
<evidence type="ECO:0000256" key="1">
    <source>
        <dbReference type="SAM" id="Phobius"/>
    </source>
</evidence>
<organism evidence="2 3">
    <name type="scientific">Alteromonas macleodii</name>
    <name type="common">Pseudoalteromonas macleodii</name>
    <dbReference type="NCBI Taxonomy" id="28108"/>
    <lineage>
        <taxon>Bacteria</taxon>
        <taxon>Pseudomonadati</taxon>
        <taxon>Pseudomonadota</taxon>
        <taxon>Gammaproteobacteria</taxon>
        <taxon>Alteromonadales</taxon>
        <taxon>Alteromonadaceae</taxon>
        <taxon>Alteromonas/Salinimonas group</taxon>
        <taxon>Alteromonas</taxon>
    </lineage>
</organism>
<name>A0AB36FMV7_ALTMA</name>
<dbReference type="RefSeq" id="WP_069945279.1">
    <property type="nucleotide sequence ID" value="NZ_MIPW01000063.1"/>
</dbReference>
<sequence>MKGKLTNHTQTPLTEVCDNTSSPQWHHRGYNTSLLNPVFSMFDLLLTLRRYQSFTFYLYFIAYAASFSALLWRQHVFYSTFTVDVLSVGLFAVAVLSLTSISTLADTISPLHNGAIAE</sequence>
<keyword evidence="1" id="KW-0472">Membrane</keyword>
<gene>
    <name evidence="2" type="ORF">BFV95_4526</name>
</gene>
<dbReference type="Proteomes" id="UP000095392">
    <property type="component" value="Unassembled WGS sequence"/>
</dbReference>
<feature type="transmembrane region" description="Helical" evidence="1">
    <location>
        <begin position="54"/>
        <end position="72"/>
    </location>
</feature>
<keyword evidence="1" id="KW-0812">Transmembrane</keyword>
<keyword evidence="3" id="KW-1185">Reference proteome</keyword>